<dbReference type="PANTHER" id="PTHR46268">
    <property type="entry name" value="STRESS RESPONSE PROTEIN NHAX"/>
    <property type="match status" value="1"/>
</dbReference>
<dbReference type="RefSeq" id="WP_041127271.1">
    <property type="nucleotide sequence ID" value="NZ_CP010407.1"/>
</dbReference>
<evidence type="ECO:0000313" key="4">
    <source>
        <dbReference type="Proteomes" id="UP000031774"/>
    </source>
</evidence>
<dbReference type="InterPro" id="IPR006016">
    <property type="entry name" value="UspA"/>
</dbReference>
<evidence type="ECO:0000259" key="2">
    <source>
        <dbReference type="Pfam" id="PF00582"/>
    </source>
</evidence>
<dbReference type="PRINTS" id="PR01438">
    <property type="entry name" value="UNVRSLSTRESS"/>
</dbReference>
<keyword evidence="4" id="KW-1185">Reference proteome</keyword>
<dbReference type="AlphaFoldDB" id="A0A0B5HRU5"/>
<evidence type="ECO:0000256" key="1">
    <source>
        <dbReference type="ARBA" id="ARBA00008791"/>
    </source>
</evidence>
<dbReference type="Gene3D" id="3.40.50.620">
    <property type="entry name" value="HUPs"/>
    <property type="match status" value="2"/>
</dbReference>
<protein>
    <recommendedName>
        <fullName evidence="2">UspA domain-containing protein</fullName>
    </recommendedName>
</protein>
<reference evidence="3 4" key="1">
    <citation type="submission" date="2014-12" db="EMBL/GenBank/DDBJ databases">
        <title>Complete genome sequence of Streptomyces vietnamensis strain GIMV4.0001, a genetic manipulable producer of the benzoisochromanequinone antibiotic granaticin.</title>
        <authorList>
            <person name="Deng M.R."/>
            <person name="Guo J."/>
            <person name="Ma L.Y."/>
            <person name="Feng G.D."/>
            <person name="Mo C.Y."/>
            <person name="Zhu H.H."/>
        </authorList>
    </citation>
    <scope>NUCLEOTIDE SEQUENCE [LARGE SCALE GENOMIC DNA]</scope>
    <source>
        <strain evidence="4">GIMV4.0001</strain>
    </source>
</reference>
<comment type="similarity">
    <text evidence="1">Belongs to the universal stress protein A family.</text>
</comment>
<organism evidence="3 4">
    <name type="scientific">Streptomyces vietnamensis</name>
    <dbReference type="NCBI Taxonomy" id="362257"/>
    <lineage>
        <taxon>Bacteria</taxon>
        <taxon>Bacillati</taxon>
        <taxon>Actinomycetota</taxon>
        <taxon>Actinomycetes</taxon>
        <taxon>Kitasatosporales</taxon>
        <taxon>Streptomycetaceae</taxon>
        <taxon>Streptomyces</taxon>
    </lineage>
</organism>
<dbReference type="STRING" id="362257.SVTN_00105"/>
<feature type="domain" description="UspA" evidence="2">
    <location>
        <begin position="156"/>
        <end position="287"/>
    </location>
</feature>
<dbReference type="KEGG" id="svt:SVTN_00105"/>
<accession>A0A0B5HRU5</accession>
<evidence type="ECO:0000313" key="3">
    <source>
        <dbReference type="EMBL" id="AJF63186.1"/>
    </source>
</evidence>
<dbReference type="Pfam" id="PF00582">
    <property type="entry name" value="Usp"/>
    <property type="match status" value="2"/>
</dbReference>
<sequence length="300" mass="30825">MDGTRDGPGLGRVVVGVDGSPSARTAVMWAAHEAVLRGSTLCLVHATDVEAASRFLSPAEADRAEQAGRELLDRTAETVAARHPGLVTVTELGGGSAVETLRGAAALSGTIVVGHRGRGGFSSLLLGSVGLELAAGATTPVVVVRGAAEPAEADAVLAAVRDEDDVGCARAAAREALLRKVPLRLLHVWGTDPYAGVRGVLHSGTAGNARAHVRASVEVADRIRKEFPDLALDAEGEKSRSVPGALVEASRRADLLVVGGRRAPGYLGPTLGRTTLSLLQHAHCPVELIPRYGPGHGSMS</sequence>
<dbReference type="InterPro" id="IPR006015">
    <property type="entry name" value="Universal_stress_UspA"/>
</dbReference>
<dbReference type="EMBL" id="CP010407">
    <property type="protein sequence ID" value="AJF63186.1"/>
    <property type="molecule type" value="Genomic_DNA"/>
</dbReference>
<name>A0A0B5HRU5_9ACTN</name>
<dbReference type="InterPro" id="IPR014729">
    <property type="entry name" value="Rossmann-like_a/b/a_fold"/>
</dbReference>
<feature type="domain" description="UspA" evidence="2">
    <location>
        <begin position="12"/>
        <end position="145"/>
    </location>
</feature>
<dbReference type="SUPFAM" id="SSF52402">
    <property type="entry name" value="Adenine nucleotide alpha hydrolases-like"/>
    <property type="match status" value="2"/>
</dbReference>
<dbReference type="Proteomes" id="UP000031774">
    <property type="component" value="Chromosome"/>
</dbReference>
<proteinExistence type="inferred from homology"/>
<gene>
    <name evidence="3" type="ORF">SVTN_00105</name>
</gene>
<dbReference type="PANTHER" id="PTHR46268:SF6">
    <property type="entry name" value="UNIVERSAL STRESS PROTEIN UP12"/>
    <property type="match status" value="1"/>
</dbReference>
<dbReference type="HOGENOM" id="CLU_049301_2_3_11"/>